<comment type="caution">
    <text evidence="1">The sequence shown here is derived from an EMBL/GenBank/DDBJ whole genome shotgun (WGS) entry which is preliminary data.</text>
</comment>
<dbReference type="Gene3D" id="2.60.120.580">
    <property type="entry name" value="Acetamidase/Formamidase-like domains"/>
    <property type="match status" value="1"/>
</dbReference>
<sequence>MKIDKRHVIFAMSKNNAAVARVPSGSHVTFETCDCFFDQITDESVTFSELDWNTINPATGPVYVEGAQPGDILKVEIKKMTLNRDYAIMATGKNLGVLGDELTDNAIYKVPVKDNQAFLPKGIKIDLNPMIGVIGVAPKGDDISCGVPCEHGGNMDCKEIKAGVSLYLPVNVPGALFALGDLHAAMGDGEVSVSGLEISGEVEVVLSVLKGHELPTPLIVSDTMISTIASAVTLDDAATLATKKMVTLLKQANQLTAAEIITLLSVSGDLKICQVVDPQKTCRFELPQSVLRQINLSLE</sequence>
<dbReference type="PANTHER" id="PTHR31891:SF1">
    <property type="entry name" value="FORMAMIDASE C869.04-RELATED"/>
    <property type="match status" value="1"/>
</dbReference>
<dbReference type="SUPFAM" id="SSF141130">
    <property type="entry name" value="Acetamidase/Formamidase-like"/>
    <property type="match status" value="1"/>
</dbReference>
<dbReference type="PANTHER" id="PTHR31891">
    <property type="entry name" value="FORMAMIDASE C869.04-RELATED"/>
    <property type="match status" value="1"/>
</dbReference>
<dbReference type="RefSeq" id="WP_121145722.1">
    <property type="nucleotide sequence ID" value="NZ_RBWY01000004.1"/>
</dbReference>
<name>A0A495RCR6_9GAMM</name>
<gene>
    <name evidence="1" type="ORF">DES39_2024</name>
</gene>
<dbReference type="InterPro" id="IPR004304">
    <property type="entry name" value="FmdA_AmdA"/>
</dbReference>
<dbReference type="Pfam" id="PF03069">
    <property type="entry name" value="FmdA_AmdA"/>
    <property type="match status" value="2"/>
</dbReference>
<evidence type="ECO:0000313" key="1">
    <source>
        <dbReference type="EMBL" id="RKS84808.1"/>
    </source>
</evidence>
<keyword evidence="2" id="KW-1185">Reference proteome</keyword>
<proteinExistence type="predicted"/>
<protein>
    <submittedName>
        <fullName evidence="1">Amidase</fullName>
    </submittedName>
</protein>
<accession>A0A495RCR6</accession>
<reference evidence="1 2" key="1">
    <citation type="submission" date="2018-10" db="EMBL/GenBank/DDBJ databases">
        <title>Genomic Encyclopedia of Type Strains, Phase IV (KMG-IV): sequencing the most valuable type-strain genomes for metagenomic binning, comparative biology and taxonomic classification.</title>
        <authorList>
            <person name="Goeker M."/>
        </authorList>
    </citation>
    <scope>NUCLEOTIDE SEQUENCE [LARGE SCALE GENOMIC DNA]</scope>
    <source>
        <strain evidence="1 2">DSM 22228</strain>
    </source>
</reference>
<organism evidence="1 2">
    <name type="scientific">Orbus hercynius</name>
    <dbReference type="NCBI Taxonomy" id="593135"/>
    <lineage>
        <taxon>Bacteria</taxon>
        <taxon>Pseudomonadati</taxon>
        <taxon>Pseudomonadota</taxon>
        <taxon>Gammaproteobacteria</taxon>
        <taxon>Orbales</taxon>
        <taxon>Orbaceae</taxon>
        <taxon>Orbus</taxon>
    </lineage>
</organism>
<evidence type="ECO:0000313" key="2">
    <source>
        <dbReference type="Proteomes" id="UP000278542"/>
    </source>
</evidence>
<dbReference type="Proteomes" id="UP000278542">
    <property type="component" value="Unassembled WGS sequence"/>
</dbReference>
<dbReference type="Gene3D" id="2.40.10.120">
    <property type="match status" value="1"/>
</dbReference>
<dbReference type="EMBL" id="RBWY01000004">
    <property type="protein sequence ID" value="RKS84808.1"/>
    <property type="molecule type" value="Genomic_DNA"/>
</dbReference>
<dbReference type="GO" id="GO:0016811">
    <property type="term" value="F:hydrolase activity, acting on carbon-nitrogen (but not peptide) bonds, in linear amides"/>
    <property type="evidence" value="ECO:0007669"/>
    <property type="project" value="InterPro"/>
</dbReference>
<dbReference type="Gene3D" id="3.10.28.20">
    <property type="entry name" value="Acetamidase/Formamidase-like domains"/>
    <property type="match status" value="1"/>
</dbReference>
<dbReference type="AlphaFoldDB" id="A0A495RCR6"/>
<dbReference type="OrthoDB" id="9785236at2"/>